<dbReference type="EMBL" id="ATHL01000038">
    <property type="protein sequence ID" value="EQB18533.1"/>
    <property type="molecule type" value="Genomic_DNA"/>
</dbReference>
<evidence type="ECO:0000256" key="1">
    <source>
        <dbReference type="ARBA" id="ARBA00005125"/>
    </source>
</evidence>
<keyword evidence="5" id="KW-1185">Reference proteome</keyword>
<sequence>MAEGVTLLTGAGGFIGAHLVRHLLGESGEVHAIVRPSTELGRLAPFAERLTIHRIDLSDRLEIRRCIRALRPRRVFHLAAETRLPPQPDFCAARGAAAIYLQPALNLLEPLAELPEPPEAVVRAGTIAEYGHAPLPYREQDRAVPSTPYGAGMLATTEAIAMLAPCLPFPVLTARLALCYGPGQAASFLVPALIRACLDRQPMVIRRPADRRDLLHVDDAVDALLHIARLAPTAGRQLDCVNVCTGLAPTMDEVARRIEALTGCPDGFLARAPLSDDVQAAAPATLLSSPDLAAERLGWRYRIDLDEGLVRTVADEQLMCTKAG</sequence>
<evidence type="ECO:0000256" key="2">
    <source>
        <dbReference type="ARBA" id="ARBA00007637"/>
    </source>
</evidence>
<organism evidence="4 5">
    <name type="scientific">Novosphingobium lindaniclasticum LE124</name>
    <dbReference type="NCBI Taxonomy" id="1096930"/>
    <lineage>
        <taxon>Bacteria</taxon>
        <taxon>Pseudomonadati</taxon>
        <taxon>Pseudomonadota</taxon>
        <taxon>Alphaproteobacteria</taxon>
        <taxon>Sphingomonadales</taxon>
        <taxon>Sphingomonadaceae</taxon>
        <taxon>Novosphingobium</taxon>
    </lineage>
</organism>
<feature type="domain" description="NAD-dependent epimerase/dehydratase" evidence="3">
    <location>
        <begin position="7"/>
        <end position="230"/>
    </location>
</feature>
<reference evidence="4 5" key="1">
    <citation type="journal article" date="2013" name="Genome Announc.">
        <title>Genome Sequence of Novosphingobium lindaniclasticum LE124T, Isolated from a Hexachlorocyclohexane Dumpsite.</title>
        <authorList>
            <person name="Saxena A."/>
            <person name="Nayyar N."/>
            <person name="Sangwan N."/>
            <person name="Kumari R."/>
            <person name="Khurana J.P."/>
            <person name="Lal R."/>
        </authorList>
    </citation>
    <scope>NUCLEOTIDE SEQUENCE [LARGE SCALE GENOMIC DNA]</scope>
    <source>
        <strain evidence="4 5">LE124</strain>
    </source>
</reference>
<dbReference type="Gene3D" id="3.40.50.720">
    <property type="entry name" value="NAD(P)-binding Rossmann-like Domain"/>
    <property type="match status" value="1"/>
</dbReference>
<dbReference type="PANTHER" id="PTHR43000">
    <property type="entry name" value="DTDP-D-GLUCOSE 4,6-DEHYDRATASE-RELATED"/>
    <property type="match status" value="1"/>
</dbReference>
<evidence type="ECO:0000313" key="4">
    <source>
        <dbReference type="EMBL" id="EQB18533.1"/>
    </source>
</evidence>
<protein>
    <recommendedName>
        <fullName evidence="3">NAD-dependent epimerase/dehydratase domain-containing protein</fullName>
    </recommendedName>
</protein>
<dbReference type="RefSeq" id="WP_021232822.1">
    <property type="nucleotide sequence ID" value="NZ_ATHL01000038.1"/>
</dbReference>
<dbReference type="InterPro" id="IPR001509">
    <property type="entry name" value="Epimerase_deHydtase"/>
</dbReference>
<dbReference type="Proteomes" id="UP000015527">
    <property type="component" value="Unassembled WGS sequence"/>
</dbReference>
<dbReference type="OrthoDB" id="9779041at2"/>
<dbReference type="InterPro" id="IPR036291">
    <property type="entry name" value="NAD(P)-bd_dom_sf"/>
</dbReference>
<dbReference type="SUPFAM" id="SSF51735">
    <property type="entry name" value="NAD(P)-binding Rossmann-fold domains"/>
    <property type="match status" value="1"/>
</dbReference>
<evidence type="ECO:0000259" key="3">
    <source>
        <dbReference type="Pfam" id="PF01370"/>
    </source>
</evidence>
<name>T0I2C5_9SPHN</name>
<dbReference type="PATRIC" id="fig|1096930.3.peg.844"/>
<dbReference type="Gene3D" id="3.90.25.10">
    <property type="entry name" value="UDP-galactose 4-epimerase, domain 1"/>
    <property type="match status" value="1"/>
</dbReference>
<dbReference type="eggNOG" id="COG0451">
    <property type="taxonomic scope" value="Bacteria"/>
</dbReference>
<evidence type="ECO:0000313" key="5">
    <source>
        <dbReference type="Proteomes" id="UP000015527"/>
    </source>
</evidence>
<gene>
    <name evidence="4" type="ORF">L284_04295</name>
</gene>
<proteinExistence type="inferred from homology"/>
<comment type="caution">
    <text evidence="4">The sequence shown here is derived from an EMBL/GenBank/DDBJ whole genome shotgun (WGS) entry which is preliminary data.</text>
</comment>
<comment type="pathway">
    <text evidence="1">Bacterial outer membrane biogenesis; LPS O-antigen biosynthesis.</text>
</comment>
<dbReference type="AlphaFoldDB" id="T0I2C5"/>
<accession>T0I2C5</accession>
<comment type="similarity">
    <text evidence="2">Belongs to the NAD(P)-dependent epimerase/dehydratase family.</text>
</comment>
<dbReference type="Pfam" id="PF01370">
    <property type="entry name" value="Epimerase"/>
    <property type="match status" value="1"/>
</dbReference>